<name>A0A6G4QW71_9CAUL</name>
<keyword evidence="1" id="KW-1133">Transmembrane helix</keyword>
<sequence length="226" mass="23946">MTLHDAADGAAPMNDKLKTVQDDLAFLRGLAEGGADRAGLGVAGGALYGAAGLLYGVQCLVYVAQENGLVRLGGLGNLILAWLPTVIFLILMTIVIVVERRKPKAGVTHRAINAAFAGAGLANLALIIVFAVAAVKNHDFRYWLYHPAVVFVLQGAVWYAVFALRKRAWMLAVSLGWLATGVGMGLLVDRAGLYLLIATFGLFAFMAAPGFFMMRQAMGRPADLGA</sequence>
<feature type="transmembrane region" description="Helical" evidence="1">
    <location>
        <begin position="168"/>
        <end position="187"/>
    </location>
</feature>
<reference evidence="2" key="1">
    <citation type="submission" date="2020-02" db="EMBL/GenBank/DDBJ databases">
        <authorList>
            <person name="Gao J."/>
            <person name="Sun J."/>
        </authorList>
    </citation>
    <scope>NUCLEOTIDE SEQUENCE</scope>
    <source>
        <strain evidence="2">602-2</strain>
    </source>
</reference>
<keyword evidence="1" id="KW-0472">Membrane</keyword>
<feature type="transmembrane region" description="Helical" evidence="1">
    <location>
        <begin position="142"/>
        <end position="161"/>
    </location>
</feature>
<proteinExistence type="predicted"/>
<protein>
    <submittedName>
        <fullName evidence="2">Uncharacterized protein</fullName>
    </submittedName>
</protein>
<dbReference type="EMBL" id="JAAKGT010000003">
    <property type="protein sequence ID" value="NGM49574.1"/>
    <property type="molecule type" value="Genomic_DNA"/>
</dbReference>
<organism evidence="2">
    <name type="scientific">Caulobacter sp. 602-2</name>
    <dbReference type="NCBI Taxonomy" id="2710887"/>
    <lineage>
        <taxon>Bacteria</taxon>
        <taxon>Pseudomonadati</taxon>
        <taxon>Pseudomonadota</taxon>
        <taxon>Alphaproteobacteria</taxon>
        <taxon>Caulobacterales</taxon>
        <taxon>Caulobacteraceae</taxon>
        <taxon>Caulobacter</taxon>
    </lineage>
</organism>
<evidence type="ECO:0000256" key="1">
    <source>
        <dbReference type="SAM" id="Phobius"/>
    </source>
</evidence>
<dbReference type="AlphaFoldDB" id="A0A6G4QW71"/>
<gene>
    <name evidence="2" type="ORF">G5B46_08145</name>
</gene>
<keyword evidence="1" id="KW-0812">Transmembrane</keyword>
<feature type="transmembrane region" description="Helical" evidence="1">
    <location>
        <begin position="75"/>
        <end position="99"/>
    </location>
</feature>
<feature type="transmembrane region" description="Helical" evidence="1">
    <location>
        <begin position="193"/>
        <end position="212"/>
    </location>
</feature>
<comment type="caution">
    <text evidence="2">The sequence shown here is derived from an EMBL/GenBank/DDBJ whole genome shotgun (WGS) entry which is preliminary data.</text>
</comment>
<evidence type="ECO:0000313" key="2">
    <source>
        <dbReference type="EMBL" id="NGM49574.1"/>
    </source>
</evidence>
<feature type="transmembrane region" description="Helical" evidence="1">
    <location>
        <begin position="38"/>
        <end position="63"/>
    </location>
</feature>
<feature type="transmembrane region" description="Helical" evidence="1">
    <location>
        <begin position="111"/>
        <end position="136"/>
    </location>
</feature>
<accession>A0A6G4QW71</accession>